<keyword evidence="2" id="KW-1185">Reference proteome</keyword>
<dbReference type="Gramene" id="C.cajan_11367.t">
    <property type="protein sequence ID" value="C.cajan_11367.t"/>
    <property type="gene ID" value="C.cajan_11367"/>
</dbReference>
<dbReference type="Proteomes" id="UP000075243">
    <property type="component" value="Chromosome 6"/>
</dbReference>
<dbReference type="STRING" id="3821.A0A151TEH4"/>
<evidence type="ECO:0000313" key="2">
    <source>
        <dbReference type="Proteomes" id="UP000075243"/>
    </source>
</evidence>
<sequence length="105" mass="12367">MTMFLHILAHNVKYIIVYFSYCISKEIISKQFNNVLRVVIKVSKYFLVDASYTNGPGFLAPYQGTRYHVNEWIGNTPQNFKEFFNLRHSSARNPIERSFGILKER</sequence>
<gene>
    <name evidence="1" type="ORF">KK1_011695</name>
</gene>
<accession>A0A151TEH4</accession>
<dbReference type="PANTHER" id="PTHR22930">
    <property type="match status" value="1"/>
</dbReference>
<evidence type="ECO:0000313" key="1">
    <source>
        <dbReference type="EMBL" id="KYP65460.1"/>
    </source>
</evidence>
<protein>
    <recommendedName>
        <fullName evidence="3">DDE Tnp4 domain-containing protein</fullName>
    </recommendedName>
</protein>
<dbReference type="EMBL" id="CM003608">
    <property type="protein sequence ID" value="KYP65460.1"/>
    <property type="molecule type" value="Genomic_DNA"/>
</dbReference>
<reference evidence="1 2" key="1">
    <citation type="journal article" date="2012" name="Nat. Biotechnol.">
        <title>Draft genome sequence of pigeonpea (Cajanus cajan), an orphan legume crop of resource-poor farmers.</title>
        <authorList>
            <person name="Varshney R.K."/>
            <person name="Chen W."/>
            <person name="Li Y."/>
            <person name="Bharti A.K."/>
            <person name="Saxena R.K."/>
            <person name="Schlueter J.A."/>
            <person name="Donoghue M.T."/>
            <person name="Azam S."/>
            <person name="Fan G."/>
            <person name="Whaley A.M."/>
            <person name="Farmer A.D."/>
            <person name="Sheridan J."/>
            <person name="Iwata A."/>
            <person name="Tuteja R."/>
            <person name="Penmetsa R.V."/>
            <person name="Wu W."/>
            <person name="Upadhyaya H.D."/>
            <person name="Yang S.P."/>
            <person name="Shah T."/>
            <person name="Saxena K.B."/>
            <person name="Michael T."/>
            <person name="McCombie W.R."/>
            <person name="Yang B."/>
            <person name="Zhang G."/>
            <person name="Yang H."/>
            <person name="Wang J."/>
            <person name="Spillane C."/>
            <person name="Cook D.R."/>
            <person name="May G.D."/>
            <person name="Xu X."/>
            <person name="Jackson S.A."/>
        </authorList>
    </citation>
    <scope>NUCLEOTIDE SEQUENCE [LARGE SCALE GENOMIC DNA]</scope>
    <source>
        <strain evidence="2">cv. Asha</strain>
    </source>
</reference>
<evidence type="ECO:0008006" key="3">
    <source>
        <dbReference type="Google" id="ProtNLM"/>
    </source>
</evidence>
<dbReference type="AlphaFoldDB" id="A0A151TEH4"/>
<organism evidence="1 2">
    <name type="scientific">Cajanus cajan</name>
    <name type="common">Pigeon pea</name>
    <name type="synonym">Cajanus indicus</name>
    <dbReference type="NCBI Taxonomy" id="3821"/>
    <lineage>
        <taxon>Eukaryota</taxon>
        <taxon>Viridiplantae</taxon>
        <taxon>Streptophyta</taxon>
        <taxon>Embryophyta</taxon>
        <taxon>Tracheophyta</taxon>
        <taxon>Spermatophyta</taxon>
        <taxon>Magnoliopsida</taxon>
        <taxon>eudicotyledons</taxon>
        <taxon>Gunneridae</taxon>
        <taxon>Pentapetalae</taxon>
        <taxon>rosids</taxon>
        <taxon>fabids</taxon>
        <taxon>Fabales</taxon>
        <taxon>Fabaceae</taxon>
        <taxon>Papilionoideae</taxon>
        <taxon>50 kb inversion clade</taxon>
        <taxon>NPAAA clade</taxon>
        <taxon>indigoferoid/millettioid clade</taxon>
        <taxon>Phaseoleae</taxon>
        <taxon>Cajanus</taxon>
    </lineage>
</organism>
<name>A0A151TEH4_CAJCA</name>
<dbReference type="PANTHER" id="PTHR22930:SF281">
    <property type="entry name" value="NUCLEASE"/>
    <property type="match status" value="1"/>
</dbReference>
<dbReference type="InterPro" id="IPR045249">
    <property type="entry name" value="HARBI1-like"/>
</dbReference>
<proteinExistence type="predicted"/>